<dbReference type="Proteomes" id="UP000019141">
    <property type="component" value="Unassembled WGS sequence"/>
</dbReference>
<evidence type="ECO:0000313" key="2">
    <source>
        <dbReference type="EMBL" id="ETX03637.1"/>
    </source>
</evidence>
<geneLocation type="plasmid" evidence="2">
    <name>pTSY</name>
</geneLocation>
<dbReference type="HOGENOM" id="CLU_1831464_0_0_7"/>
<protein>
    <submittedName>
        <fullName evidence="2">Uncharacterized protein</fullName>
    </submittedName>
</protein>
<gene>
    <name evidence="2" type="ORF">ETSY1_46600</name>
</gene>
<sequence length="140" mass="15621">MKFRFIVLAIVLIQVSIVSAGELNTEQKKELVTDFCYALQASGSCPDLNIRLDTEDKVEALVGDKVRGGGSPYSDVCMEGIIQATQDESRGLCQLAWQQYGCWGSKMPTLLYQRDDFCKFDSKIAGLHTEIALHKKARQK</sequence>
<proteinExistence type="predicted"/>
<keyword evidence="3" id="KW-1185">Reference proteome</keyword>
<reference evidence="2 3" key="1">
    <citation type="journal article" date="2014" name="Nature">
        <title>An environmental bacterial taxon with a large and distinct metabolic repertoire.</title>
        <authorList>
            <person name="Wilson M.C."/>
            <person name="Mori T."/>
            <person name="Ruckert C."/>
            <person name="Uria A.R."/>
            <person name="Helf M.J."/>
            <person name="Takada K."/>
            <person name="Gernert C."/>
            <person name="Steffens U.A."/>
            <person name="Heycke N."/>
            <person name="Schmitt S."/>
            <person name="Rinke C."/>
            <person name="Helfrich E.J."/>
            <person name="Brachmann A.O."/>
            <person name="Gurgui C."/>
            <person name="Wakimoto T."/>
            <person name="Kracht M."/>
            <person name="Crusemann M."/>
            <person name="Hentschel U."/>
            <person name="Abe I."/>
            <person name="Matsunaga S."/>
            <person name="Kalinowski J."/>
            <person name="Takeyama H."/>
            <person name="Piel J."/>
        </authorList>
    </citation>
    <scope>NUCLEOTIDE SEQUENCE [LARGE SCALE GENOMIC DNA]</scope>
    <source>
        <strain evidence="3">TSY1</strain>
        <plasmid evidence="2">pTSY</plasmid>
    </source>
</reference>
<keyword evidence="2" id="KW-0614">Plasmid</keyword>
<accession>W4M1U3</accession>
<evidence type="ECO:0000256" key="1">
    <source>
        <dbReference type="SAM" id="SignalP"/>
    </source>
</evidence>
<feature type="chain" id="PRO_5004844731" evidence="1">
    <location>
        <begin position="21"/>
        <end position="140"/>
    </location>
</feature>
<name>W4M1U3_ENTF1</name>
<organism evidence="2 3">
    <name type="scientific">Entotheonella factor</name>
    <dbReference type="NCBI Taxonomy" id="1429438"/>
    <lineage>
        <taxon>Bacteria</taxon>
        <taxon>Pseudomonadati</taxon>
        <taxon>Nitrospinota/Tectimicrobiota group</taxon>
        <taxon>Candidatus Tectimicrobiota</taxon>
        <taxon>Candidatus Entotheonellia</taxon>
        <taxon>Candidatus Entotheonellales</taxon>
        <taxon>Candidatus Entotheonellaceae</taxon>
        <taxon>Candidatus Entotheonella</taxon>
    </lineage>
</organism>
<keyword evidence="1" id="KW-0732">Signal</keyword>
<dbReference type="AlphaFoldDB" id="W4M1U3"/>
<comment type="caution">
    <text evidence="2">The sequence shown here is derived from an EMBL/GenBank/DDBJ whole genome shotgun (WGS) entry which is preliminary data.</text>
</comment>
<feature type="signal peptide" evidence="1">
    <location>
        <begin position="1"/>
        <end position="20"/>
    </location>
</feature>
<dbReference type="EMBL" id="AZHW01000019">
    <property type="protein sequence ID" value="ETX03637.1"/>
    <property type="molecule type" value="Genomic_DNA"/>
</dbReference>
<evidence type="ECO:0000313" key="3">
    <source>
        <dbReference type="Proteomes" id="UP000019141"/>
    </source>
</evidence>